<evidence type="ECO:0000313" key="1">
    <source>
        <dbReference type="EMBL" id="USD21562.1"/>
    </source>
</evidence>
<dbReference type="Gene3D" id="3.30.530.20">
    <property type="match status" value="1"/>
</dbReference>
<evidence type="ECO:0000313" key="2">
    <source>
        <dbReference type="Proteomes" id="UP001055658"/>
    </source>
</evidence>
<sequence>MKIVQVKREVAIDRPIEEVWKVLAVDFDTAYQWMTLIPHSFAKEGTPVGNASVKGRVCVLTNKGPNGLVADETITRFDDKKHELDVSVETKNTPPGFPVKKSLSQFKLEALSENGTRVSFTANMELGAIGGVLSPVVKKMTGTQFGKMLEDLKNHLEKGRHLTGEAAA</sequence>
<name>A0ABY4VBA5_9GAMM</name>
<proteinExistence type="predicted"/>
<dbReference type="InterPro" id="IPR023393">
    <property type="entry name" value="START-like_dom_sf"/>
</dbReference>
<dbReference type="SUPFAM" id="SSF55961">
    <property type="entry name" value="Bet v1-like"/>
    <property type="match status" value="1"/>
</dbReference>
<dbReference type="InterPro" id="IPR019587">
    <property type="entry name" value="Polyketide_cyclase/dehydratase"/>
</dbReference>
<keyword evidence="2" id="KW-1185">Reference proteome</keyword>
<reference evidence="1" key="1">
    <citation type="submission" date="2022-02" db="EMBL/GenBank/DDBJ databases">
        <title>Coral-associated bacteria.</title>
        <authorList>
            <person name="Tang K."/>
            <person name="Wang X."/>
        </authorList>
    </citation>
    <scope>NUCLEOTIDE SEQUENCE</scope>
    <source>
        <strain evidence="1">SCSIO 43006</strain>
    </source>
</reference>
<dbReference type="CDD" id="cd07821">
    <property type="entry name" value="PYR_PYL_RCAR_like"/>
    <property type="match status" value="1"/>
</dbReference>
<organism evidence="1 2">
    <name type="scientific">Microbulbifer variabilis</name>
    <dbReference type="NCBI Taxonomy" id="266805"/>
    <lineage>
        <taxon>Bacteria</taxon>
        <taxon>Pseudomonadati</taxon>
        <taxon>Pseudomonadota</taxon>
        <taxon>Gammaproteobacteria</taxon>
        <taxon>Cellvibrionales</taxon>
        <taxon>Microbulbiferaceae</taxon>
        <taxon>Microbulbifer</taxon>
    </lineage>
</organism>
<protein>
    <submittedName>
        <fullName evidence="1">SRPBCC family protein</fullName>
    </submittedName>
</protein>
<gene>
    <name evidence="1" type="ORF">MJO52_00030</name>
</gene>
<dbReference type="Proteomes" id="UP001055658">
    <property type="component" value="Chromosome"/>
</dbReference>
<dbReference type="Pfam" id="PF10604">
    <property type="entry name" value="Polyketide_cyc2"/>
    <property type="match status" value="1"/>
</dbReference>
<accession>A0ABY4VBA5</accession>
<dbReference type="EMBL" id="CP092418">
    <property type="protein sequence ID" value="USD21562.1"/>
    <property type="molecule type" value="Genomic_DNA"/>
</dbReference>
<dbReference type="RefSeq" id="WP_252083966.1">
    <property type="nucleotide sequence ID" value="NZ_CP092418.1"/>
</dbReference>